<sequence length="101" mass="11218">MMNCNKRLISGMPAEQVATSAFAWAAFGAAEAFLHAISRNSNGGESCARYMLDYITAGGLDLPPRHFIDQTIDMAPWLSPYRRRAMHTLDRLTRERDGAGQ</sequence>
<dbReference type="AlphaFoldDB" id="A0A2N3KWW8"/>
<dbReference type="EMBL" id="NWTK01000003">
    <property type="protein sequence ID" value="PKR55075.1"/>
    <property type="molecule type" value="Genomic_DNA"/>
</dbReference>
<comment type="caution">
    <text evidence="2">The sequence shown here is derived from an EMBL/GenBank/DDBJ whole genome shotgun (WGS) entry which is preliminary data.</text>
</comment>
<evidence type="ECO:0000313" key="3">
    <source>
        <dbReference type="Proteomes" id="UP000233597"/>
    </source>
</evidence>
<evidence type="ECO:0000313" key="2">
    <source>
        <dbReference type="EMBL" id="PKR55075.1"/>
    </source>
</evidence>
<proteinExistence type="predicted"/>
<dbReference type="Proteomes" id="UP000233597">
    <property type="component" value="Unassembled WGS sequence"/>
</dbReference>
<organism evidence="2 3">
    <name type="scientific">Thalassospira marina</name>
    <dbReference type="NCBI Taxonomy" id="2048283"/>
    <lineage>
        <taxon>Bacteria</taxon>
        <taxon>Pseudomonadati</taxon>
        <taxon>Pseudomonadota</taxon>
        <taxon>Alphaproteobacteria</taxon>
        <taxon>Rhodospirillales</taxon>
        <taxon>Thalassospiraceae</taxon>
        <taxon>Thalassospira</taxon>
    </lineage>
</organism>
<keyword evidence="1" id="KW-0732">Signal</keyword>
<gene>
    <name evidence="2" type="ORF">COO20_06720</name>
</gene>
<evidence type="ECO:0000256" key="1">
    <source>
        <dbReference type="SAM" id="SignalP"/>
    </source>
</evidence>
<dbReference type="OrthoDB" id="9877958at2"/>
<dbReference type="RefSeq" id="WP_101264917.1">
    <property type="nucleotide sequence ID" value="NZ_NWTK01000003.1"/>
</dbReference>
<feature type="chain" id="PRO_5014839876" evidence="1">
    <location>
        <begin position="26"/>
        <end position="101"/>
    </location>
</feature>
<feature type="signal peptide" evidence="1">
    <location>
        <begin position="1"/>
        <end position="25"/>
    </location>
</feature>
<reference evidence="2 3" key="1">
    <citation type="submission" date="2017-09" db="EMBL/GenBank/DDBJ databases">
        <title>Biodiversity and function of Thalassospira species in the particle-attached aromatic-hydrocarbon-degrading consortia from the surface seawater of the South China Sea.</title>
        <authorList>
            <person name="Dong C."/>
            <person name="Liu R."/>
            <person name="Shao Z."/>
        </authorList>
    </citation>
    <scope>NUCLEOTIDE SEQUENCE [LARGE SCALE GENOMIC DNA]</scope>
    <source>
        <strain evidence="2 3">CSC1P2</strain>
    </source>
</reference>
<protein>
    <submittedName>
        <fullName evidence="2">Uncharacterized protein</fullName>
    </submittedName>
</protein>
<name>A0A2N3KWW8_9PROT</name>
<accession>A0A2N3KWW8</accession>